<accession>A0AA39WSQ7</accession>
<keyword evidence="3" id="KW-1185">Reference proteome</keyword>
<feature type="compositionally biased region" description="Low complexity" evidence="1">
    <location>
        <begin position="83"/>
        <end position="98"/>
    </location>
</feature>
<evidence type="ECO:0000256" key="1">
    <source>
        <dbReference type="SAM" id="MobiDB-lite"/>
    </source>
</evidence>
<proteinExistence type="predicted"/>
<feature type="region of interest" description="Disordered" evidence="1">
    <location>
        <begin position="367"/>
        <end position="389"/>
    </location>
</feature>
<comment type="caution">
    <text evidence="2">The sequence shown here is derived from an EMBL/GenBank/DDBJ whole genome shotgun (WGS) entry which is preliminary data.</text>
</comment>
<protein>
    <submittedName>
        <fullName evidence="2">Uncharacterized protein</fullName>
    </submittedName>
</protein>
<dbReference type="EMBL" id="JAULSU010000004">
    <property type="protein sequence ID" value="KAK0620891.1"/>
    <property type="molecule type" value="Genomic_DNA"/>
</dbReference>
<dbReference type="Proteomes" id="UP001175000">
    <property type="component" value="Unassembled WGS sequence"/>
</dbReference>
<sequence length="429" mass="46519">MDDGRYISLPAANPSANLNMNGTTNPSVAARMNGTGLRIAFQSAANPPVATNGTNQLFYPTANPSVATHPSGAGLTFSPAANSSDTMHGSGSASSSIANPSVNPSMNGTGLVVAGTPNTTFTMGGIAYKFVSTNPSRIMNGTGSFAPVAGAVLNGAPSRYHSGVDFQLIQQQQRKSTEELLKERTGIYVPLIANRRDLERRRREHRAMHDKDMGRDASLDADFPQIDSPEEEQCIHQLYIAMINTEGCIEKETQWQRKRVALMSDLEIQFIAMDILDAVRHAHCGKLGFPKRHWNKEWGYRSYDTFTARFNDVLAVCRISKSIVYGDAPVSYAGRVASAPLKEIDSKDANTIINQRRKREIDAGKMAMRAQEEPSEEASPKASAPGALADAELTAPKPFAFEFPPAFGGMKPLGQPDANVDVSHLFDEE</sequence>
<dbReference type="AlphaFoldDB" id="A0AA39WSQ7"/>
<evidence type="ECO:0000313" key="3">
    <source>
        <dbReference type="Proteomes" id="UP001175000"/>
    </source>
</evidence>
<feature type="region of interest" description="Disordered" evidence="1">
    <location>
        <begin position="78"/>
        <end position="98"/>
    </location>
</feature>
<gene>
    <name evidence="2" type="ORF">B0T14DRAFT_567608</name>
</gene>
<name>A0AA39WSQ7_9PEZI</name>
<organism evidence="2 3">
    <name type="scientific">Immersiella caudata</name>
    <dbReference type="NCBI Taxonomy" id="314043"/>
    <lineage>
        <taxon>Eukaryota</taxon>
        <taxon>Fungi</taxon>
        <taxon>Dikarya</taxon>
        <taxon>Ascomycota</taxon>
        <taxon>Pezizomycotina</taxon>
        <taxon>Sordariomycetes</taxon>
        <taxon>Sordariomycetidae</taxon>
        <taxon>Sordariales</taxon>
        <taxon>Lasiosphaeriaceae</taxon>
        <taxon>Immersiella</taxon>
    </lineage>
</organism>
<evidence type="ECO:0000313" key="2">
    <source>
        <dbReference type="EMBL" id="KAK0620891.1"/>
    </source>
</evidence>
<reference evidence="2" key="1">
    <citation type="submission" date="2023-06" db="EMBL/GenBank/DDBJ databases">
        <title>Genome-scale phylogeny and comparative genomics of the fungal order Sordariales.</title>
        <authorList>
            <consortium name="Lawrence Berkeley National Laboratory"/>
            <person name="Hensen N."/>
            <person name="Bonometti L."/>
            <person name="Westerberg I."/>
            <person name="Brannstrom I.O."/>
            <person name="Guillou S."/>
            <person name="Cros-Aarteil S."/>
            <person name="Calhoun S."/>
            <person name="Haridas S."/>
            <person name="Kuo A."/>
            <person name="Mondo S."/>
            <person name="Pangilinan J."/>
            <person name="Riley R."/>
            <person name="Labutti K."/>
            <person name="Andreopoulos B."/>
            <person name="Lipzen A."/>
            <person name="Chen C."/>
            <person name="Yanf M."/>
            <person name="Daum C."/>
            <person name="Ng V."/>
            <person name="Clum A."/>
            <person name="Steindorff A."/>
            <person name="Ohm R."/>
            <person name="Martin F."/>
            <person name="Silar P."/>
            <person name="Natvig D."/>
            <person name="Lalanne C."/>
            <person name="Gautier V."/>
            <person name="Ament-Velasquez S.L."/>
            <person name="Kruys A."/>
            <person name="Hutchinson M.I."/>
            <person name="Powell A.J."/>
            <person name="Barry K."/>
            <person name="Miller A.N."/>
            <person name="Grigoriev I.V."/>
            <person name="Debuchy R."/>
            <person name="Gladieux P."/>
            <person name="Thoren M.H."/>
            <person name="Johannesson H."/>
        </authorList>
    </citation>
    <scope>NUCLEOTIDE SEQUENCE</scope>
    <source>
        <strain evidence="2">CBS 606.72</strain>
    </source>
</reference>